<proteinExistence type="predicted"/>
<dbReference type="AlphaFoldDB" id="G0P8M4"/>
<keyword evidence="3" id="KW-1185">Reference proteome</keyword>
<dbReference type="OrthoDB" id="5877641at2759"/>
<organism evidence="3">
    <name type="scientific">Caenorhabditis brenneri</name>
    <name type="common">Nematode worm</name>
    <dbReference type="NCBI Taxonomy" id="135651"/>
    <lineage>
        <taxon>Eukaryota</taxon>
        <taxon>Metazoa</taxon>
        <taxon>Ecdysozoa</taxon>
        <taxon>Nematoda</taxon>
        <taxon>Chromadorea</taxon>
        <taxon>Rhabditida</taxon>
        <taxon>Rhabditina</taxon>
        <taxon>Rhabditomorpha</taxon>
        <taxon>Rhabditoidea</taxon>
        <taxon>Rhabditidae</taxon>
        <taxon>Peloderinae</taxon>
        <taxon>Caenorhabditis</taxon>
    </lineage>
</organism>
<dbReference type="eggNOG" id="ENOG502T3D2">
    <property type="taxonomic scope" value="Eukaryota"/>
</dbReference>
<dbReference type="HOGENOM" id="CLU_1628558_0_0_1"/>
<name>G0P8M4_CAEBE</name>
<feature type="region of interest" description="Disordered" evidence="1">
    <location>
        <begin position="1"/>
        <end position="99"/>
    </location>
</feature>
<gene>
    <name evidence="2" type="ORF">CAEBREN_00014</name>
</gene>
<dbReference type="FunCoup" id="G0P8M4">
    <property type="interactions" value="1054"/>
</dbReference>
<protein>
    <submittedName>
        <fullName evidence="2">Uncharacterized protein</fullName>
    </submittedName>
</protein>
<reference evidence="3" key="1">
    <citation type="submission" date="2011-07" db="EMBL/GenBank/DDBJ databases">
        <authorList>
            <consortium name="Caenorhabditis brenneri Sequencing and Analysis Consortium"/>
            <person name="Wilson R.K."/>
        </authorList>
    </citation>
    <scope>NUCLEOTIDE SEQUENCE [LARGE SCALE GENOMIC DNA]</scope>
    <source>
        <strain evidence="3">PB2801</strain>
    </source>
</reference>
<feature type="compositionally biased region" description="Basic and acidic residues" evidence="1">
    <location>
        <begin position="85"/>
        <end position="99"/>
    </location>
</feature>
<sequence>MSSQPTFRGGGGRGGGGRPRGRGGRGGQFRGNSRERRSERPLSPDRRSVHSEEQFRPPRFSNYREPRRPNSRSPSPLNRMQHRNSPHEFSDRSDAEEEVRRAEYALRRAKMDHEAIKEAYQEYTETTIVRKN</sequence>
<dbReference type="InParanoid" id="G0P8M4"/>
<dbReference type="EMBL" id="GL380137">
    <property type="protein sequence ID" value="EGT47947.1"/>
    <property type="molecule type" value="Genomic_DNA"/>
</dbReference>
<evidence type="ECO:0000313" key="3">
    <source>
        <dbReference type="Proteomes" id="UP000008068"/>
    </source>
</evidence>
<dbReference type="Proteomes" id="UP000008068">
    <property type="component" value="Unassembled WGS sequence"/>
</dbReference>
<accession>G0P8M4</accession>
<feature type="compositionally biased region" description="Gly residues" evidence="1">
    <location>
        <begin position="8"/>
        <end position="29"/>
    </location>
</feature>
<evidence type="ECO:0000313" key="2">
    <source>
        <dbReference type="EMBL" id="EGT47947.1"/>
    </source>
</evidence>
<evidence type="ECO:0000256" key="1">
    <source>
        <dbReference type="SAM" id="MobiDB-lite"/>
    </source>
</evidence>
<feature type="compositionally biased region" description="Basic and acidic residues" evidence="1">
    <location>
        <begin position="32"/>
        <end position="68"/>
    </location>
</feature>